<dbReference type="Pfam" id="PF01040">
    <property type="entry name" value="UbiA"/>
    <property type="match status" value="1"/>
</dbReference>
<dbReference type="PANTHER" id="PTHR13929">
    <property type="entry name" value="1,4-DIHYDROXY-2-NAPHTHOATE OCTAPRENYLTRANSFERASE"/>
    <property type="match status" value="1"/>
</dbReference>
<evidence type="ECO:0000256" key="5">
    <source>
        <dbReference type="ARBA" id="ARBA00022692"/>
    </source>
</evidence>
<dbReference type="PIRSF" id="PIRSF005355">
    <property type="entry name" value="UBIAD1"/>
    <property type="match status" value="1"/>
</dbReference>
<dbReference type="CDD" id="cd13962">
    <property type="entry name" value="PT_UbiA_UBIAD1"/>
    <property type="match status" value="1"/>
</dbReference>
<dbReference type="GO" id="GO:0046428">
    <property type="term" value="F:1,4-dihydroxy-2-naphthoate polyprenyltransferase activity"/>
    <property type="evidence" value="ECO:0007669"/>
    <property type="project" value="UniProtKB-UniRule"/>
</dbReference>
<feature type="transmembrane region" description="Helical" evidence="8">
    <location>
        <begin position="114"/>
        <end position="134"/>
    </location>
</feature>
<dbReference type="GO" id="GO:0009234">
    <property type="term" value="P:menaquinone biosynthetic process"/>
    <property type="evidence" value="ECO:0007669"/>
    <property type="project" value="UniProtKB-UniRule"/>
</dbReference>
<reference evidence="10 11" key="1">
    <citation type="submission" date="2016-11" db="EMBL/GenBank/DDBJ databases">
        <title>Trade-off between light-utilization and light-protection in marine flavobacteria.</title>
        <authorList>
            <person name="Kumagai Y."/>
        </authorList>
    </citation>
    <scope>NUCLEOTIDE SEQUENCE [LARGE SCALE GENOMIC DNA]</scope>
    <source>
        <strain evidence="10 11">JCM 17109</strain>
    </source>
</reference>
<dbReference type="Gene3D" id="1.10.357.140">
    <property type="entry name" value="UbiA prenyltransferase"/>
    <property type="match status" value="1"/>
</dbReference>
<feature type="transmembrane region" description="Helical" evidence="8">
    <location>
        <begin position="313"/>
        <end position="331"/>
    </location>
</feature>
<dbReference type="InterPro" id="IPR000537">
    <property type="entry name" value="UbiA_prenyltransferase"/>
</dbReference>
<dbReference type="AlphaFoldDB" id="A0A2S9WTU1"/>
<dbReference type="HAMAP" id="MF_01937">
    <property type="entry name" value="MenA_1"/>
    <property type="match status" value="1"/>
</dbReference>
<dbReference type="UniPathway" id="UPA00079">
    <property type="reaction ID" value="UER00168"/>
</dbReference>
<evidence type="ECO:0000313" key="11">
    <source>
        <dbReference type="Proteomes" id="UP000239532"/>
    </source>
</evidence>
<dbReference type="GO" id="GO:0042371">
    <property type="term" value="P:vitamin K biosynthetic process"/>
    <property type="evidence" value="ECO:0007669"/>
    <property type="project" value="TreeGrafter"/>
</dbReference>
<keyword evidence="2 8" id="KW-0474">Menaquinone biosynthesis</keyword>
<comment type="function">
    <text evidence="8">Conversion of 1,4-dihydroxy-2-naphthoate (DHNA) to demethylmenaquinone (DMK).</text>
</comment>
<evidence type="ECO:0000256" key="6">
    <source>
        <dbReference type="ARBA" id="ARBA00022989"/>
    </source>
</evidence>
<dbReference type="InterPro" id="IPR036259">
    <property type="entry name" value="MFS_trans_sf"/>
</dbReference>
<gene>
    <name evidence="8" type="primary">menA</name>
    <name evidence="10" type="ORF">BST86_07185</name>
</gene>
<keyword evidence="6 8" id="KW-1133">Transmembrane helix</keyword>
<dbReference type="Gene3D" id="1.20.120.1780">
    <property type="entry name" value="UbiA prenyltransferase"/>
    <property type="match status" value="1"/>
</dbReference>
<dbReference type="InterPro" id="IPR026046">
    <property type="entry name" value="UBIAD1"/>
</dbReference>
<evidence type="ECO:0000256" key="9">
    <source>
        <dbReference type="NCBIfam" id="TIGR00751"/>
    </source>
</evidence>
<dbReference type="EMBL" id="MQUC01000003">
    <property type="protein sequence ID" value="PRP66897.1"/>
    <property type="molecule type" value="Genomic_DNA"/>
</dbReference>
<evidence type="ECO:0000256" key="1">
    <source>
        <dbReference type="ARBA" id="ARBA00004141"/>
    </source>
</evidence>
<keyword evidence="3 8" id="KW-1003">Cell membrane</keyword>
<sequence>MKNKTQAWISAARPRTLPLSISGILVGSAYAYLDIAFAKASYNVFDGLYNHIPVIYFNWWIPILALLTTLGFQILSNFANDYGDGVKGTDNDERIGPMRAIQSGIIKPPEMKRVMIITSVLTFLCAVALIYVSLGLEQLLISLFFLVLGIAAIWAAIKYTVGDNAYGYRGLGDVFVFIFFGPVSVMGIYFLITSVLDWSFILPSFTIGLLSVAVLNLNNMRDIESDKKSGKNTIPVKLGLEKSKRLHFAYLIIAFVSLMLFLWIQFIKSGSLELSVSYVLFLPILAFIPLLKHLLTVRSIASSILLDPELKKVALSTFLLALLSIVSVIVVS</sequence>
<organism evidence="10 11">
    <name type="scientific">Nonlabens agnitus</name>
    <dbReference type="NCBI Taxonomy" id="870484"/>
    <lineage>
        <taxon>Bacteria</taxon>
        <taxon>Pseudomonadati</taxon>
        <taxon>Bacteroidota</taxon>
        <taxon>Flavobacteriia</taxon>
        <taxon>Flavobacteriales</taxon>
        <taxon>Flavobacteriaceae</taxon>
        <taxon>Nonlabens</taxon>
    </lineage>
</organism>
<evidence type="ECO:0000313" key="10">
    <source>
        <dbReference type="EMBL" id="PRP66897.1"/>
    </source>
</evidence>
<dbReference type="Proteomes" id="UP000239532">
    <property type="component" value="Unassembled WGS sequence"/>
</dbReference>
<dbReference type="RefSeq" id="WP_105982681.1">
    <property type="nucleotide sequence ID" value="NZ_MQUC01000003.1"/>
</dbReference>
<comment type="catalytic activity">
    <reaction evidence="8">
        <text>an all-trans-polyprenyl diphosphate + 1,4-dihydroxy-2-naphthoate + H(+) = a 2-demethylmenaquinol + CO2 + diphosphate</text>
        <dbReference type="Rhea" id="RHEA:26478"/>
        <dbReference type="Rhea" id="RHEA-COMP:9563"/>
        <dbReference type="Rhea" id="RHEA-COMP:9564"/>
        <dbReference type="ChEBI" id="CHEBI:11173"/>
        <dbReference type="ChEBI" id="CHEBI:15378"/>
        <dbReference type="ChEBI" id="CHEBI:16526"/>
        <dbReference type="ChEBI" id="CHEBI:33019"/>
        <dbReference type="ChEBI" id="CHEBI:55437"/>
        <dbReference type="ChEBI" id="CHEBI:58914"/>
        <dbReference type="EC" id="2.5.1.74"/>
    </reaction>
</comment>
<feature type="transmembrane region" description="Helical" evidence="8">
    <location>
        <begin position="198"/>
        <end position="218"/>
    </location>
</feature>
<keyword evidence="4 8" id="KW-0808">Transferase</keyword>
<evidence type="ECO:0000256" key="8">
    <source>
        <dbReference type="HAMAP-Rule" id="MF_01937"/>
    </source>
</evidence>
<dbReference type="NCBIfam" id="TIGR00751">
    <property type="entry name" value="menA"/>
    <property type="match status" value="1"/>
</dbReference>
<dbReference type="EC" id="2.5.1.74" evidence="8 9"/>
<keyword evidence="5 8" id="KW-0812">Transmembrane</keyword>
<comment type="subcellular location">
    <subcellularLocation>
        <location evidence="8">Cell membrane</location>
        <topology evidence="8">Multi-pass membrane protein</topology>
    </subcellularLocation>
    <subcellularLocation>
        <location evidence="1">Membrane</location>
        <topology evidence="1">Multi-pass membrane protein</topology>
    </subcellularLocation>
</comment>
<feature type="transmembrane region" description="Helical" evidence="8">
    <location>
        <begin position="278"/>
        <end position="301"/>
    </location>
</feature>
<accession>A0A2S9WTU1</accession>
<dbReference type="PANTHER" id="PTHR13929:SF0">
    <property type="entry name" value="UBIA PRENYLTRANSFERASE DOMAIN-CONTAINING PROTEIN 1"/>
    <property type="match status" value="1"/>
</dbReference>
<feature type="transmembrane region" description="Helical" evidence="8">
    <location>
        <begin position="140"/>
        <end position="159"/>
    </location>
</feature>
<evidence type="ECO:0000256" key="4">
    <source>
        <dbReference type="ARBA" id="ARBA00022679"/>
    </source>
</evidence>
<keyword evidence="11" id="KW-1185">Reference proteome</keyword>
<name>A0A2S9WTU1_9FLAO</name>
<feature type="transmembrane region" description="Helical" evidence="8">
    <location>
        <begin position="248"/>
        <end position="266"/>
    </location>
</feature>
<protein>
    <recommendedName>
        <fullName evidence="8 9">1,4-dihydroxy-2-naphthoate octaprenyltransferase</fullName>
        <shortName evidence="8">DHNA-octaprenyltransferase</shortName>
        <ecNumber evidence="8 9">2.5.1.74</ecNumber>
    </recommendedName>
</protein>
<evidence type="ECO:0000256" key="2">
    <source>
        <dbReference type="ARBA" id="ARBA00022428"/>
    </source>
</evidence>
<feature type="transmembrane region" description="Helical" evidence="8">
    <location>
        <begin position="171"/>
        <end position="192"/>
    </location>
</feature>
<feature type="transmembrane region" description="Helical" evidence="8">
    <location>
        <begin position="55"/>
        <end position="75"/>
    </location>
</feature>
<dbReference type="InterPro" id="IPR004657">
    <property type="entry name" value="MenA"/>
</dbReference>
<evidence type="ECO:0000256" key="3">
    <source>
        <dbReference type="ARBA" id="ARBA00022475"/>
    </source>
</evidence>
<evidence type="ECO:0000256" key="7">
    <source>
        <dbReference type="ARBA" id="ARBA00023136"/>
    </source>
</evidence>
<dbReference type="GO" id="GO:0005886">
    <property type="term" value="C:plasma membrane"/>
    <property type="evidence" value="ECO:0007669"/>
    <property type="project" value="UniProtKB-SubCell"/>
</dbReference>
<comment type="pathway">
    <text evidence="8">Quinol/quinone metabolism; menaquinone biosynthesis; menaquinol from 1,4-dihydroxy-2-naphthoate: step 1/2.</text>
</comment>
<dbReference type="InterPro" id="IPR044878">
    <property type="entry name" value="UbiA_sf"/>
</dbReference>
<comment type="caution">
    <text evidence="10">The sequence shown here is derived from an EMBL/GenBank/DDBJ whole genome shotgun (WGS) entry which is preliminary data.</text>
</comment>
<dbReference type="OrthoDB" id="9767568at2"/>
<dbReference type="SUPFAM" id="SSF103473">
    <property type="entry name" value="MFS general substrate transporter"/>
    <property type="match status" value="1"/>
</dbReference>
<proteinExistence type="inferred from homology"/>
<comment type="similarity">
    <text evidence="8">Belongs to the MenA family. Type 1 subfamily.</text>
</comment>
<keyword evidence="7 8" id="KW-0472">Membrane</keyword>